<keyword evidence="7 12" id="KW-0378">Hydrolase</keyword>
<dbReference type="PROSITE" id="PS51192">
    <property type="entry name" value="HELICASE_ATP_BIND_1"/>
    <property type="match status" value="1"/>
</dbReference>
<reference evidence="15" key="1">
    <citation type="journal article" date="2010" name="Science">
        <title>Plasticity of animal genome architecture unmasked by rapid evolution of a pelagic tunicate.</title>
        <authorList>
            <person name="Denoeud F."/>
            <person name="Henriet S."/>
            <person name="Mungpakdee S."/>
            <person name="Aury J.M."/>
            <person name="Da Silva C."/>
            <person name="Brinkmann H."/>
            <person name="Mikhaleva J."/>
            <person name="Olsen L.C."/>
            <person name="Jubin C."/>
            <person name="Canestro C."/>
            <person name="Bouquet J.M."/>
            <person name="Danks G."/>
            <person name="Poulain J."/>
            <person name="Campsteijn C."/>
            <person name="Adamski M."/>
            <person name="Cross I."/>
            <person name="Yadetie F."/>
            <person name="Muffato M."/>
            <person name="Louis A."/>
            <person name="Butcher S."/>
            <person name="Tsagkogeorga G."/>
            <person name="Konrad A."/>
            <person name="Singh S."/>
            <person name="Jensen M.F."/>
            <person name="Cong E.H."/>
            <person name="Eikeseth-Otteraa H."/>
            <person name="Noel B."/>
            <person name="Anthouard V."/>
            <person name="Porcel B.M."/>
            <person name="Kachouri-Lafond R."/>
            <person name="Nishino A."/>
            <person name="Ugolini M."/>
            <person name="Chourrout P."/>
            <person name="Nishida H."/>
            <person name="Aasland R."/>
            <person name="Huzurbazar S."/>
            <person name="Westhof E."/>
            <person name="Delsuc F."/>
            <person name="Lehrach H."/>
            <person name="Reinhardt R."/>
            <person name="Weissenbach J."/>
            <person name="Roy S.W."/>
            <person name="Artiguenave F."/>
            <person name="Postlethwait J.H."/>
            <person name="Manak J.R."/>
            <person name="Thompson E.M."/>
            <person name="Jaillon O."/>
            <person name="Du Pasquier L."/>
            <person name="Boudinot P."/>
            <person name="Liberles D.A."/>
            <person name="Volff J.N."/>
            <person name="Philippe H."/>
            <person name="Lenhard B."/>
            <person name="Roest Crollius H."/>
            <person name="Wincker P."/>
            <person name="Chourrout D."/>
        </authorList>
    </citation>
    <scope>NUCLEOTIDE SEQUENCE [LARGE SCALE GENOMIC DNA]</scope>
</reference>
<dbReference type="InterPro" id="IPR000629">
    <property type="entry name" value="RNA-helicase_DEAD-box_CS"/>
</dbReference>
<evidence type="ECO:0000256" key="9">
    <source>
        <dbReference type="ARBA" id="ARBA00022840"/>
    </source>
</evidence>
<dbReference type="Proteomes" id="UP000001307">
    <property type="component" value="Unassembled WGS sequence"/>
</dbReference>
<keyword evidence="6 12" id="KW-0547">Nucleotide-binding</keyword>
<evidence type="ECO:0000256" key="12">
    <source>
        <dbReference type="RuleBase" id="RU000492"/>
    </source>
</evidence>
<dbReference type="GO" id="GO:0005524">
    <property type="term" value="F:ATP binding"/>
    <property type="evidence" value="ECO:0007669"/>
    <property type="project" value="UniProtKB-KW"/>
</dbReference>
<dbReference type="InterPro" id="IPR014001">
    <property type="entry name" value="Helicase_ATP-bd"/>
</dbReference>
<evidence type="ECO:0000256" key="5">
    <source>
        <dbReference type="ARBA" id="ARBA00022552"/>
    </source>
</evidence>
<dbReference type="InterPro" id="IPR011545">
    <property type="entry name" value="DEAD/DEAH_box_helicase_dom"/>
</dbReference>
<keyword evidence="16" id="KW-1185">Reference proteome</keyword>
<organism evidence="15">
    <name type="scientific">Oikopleura dioica</name>
    <name type="common">Tunicate</name>
    <dbReference type="NCBI Taxonomy" id="34765"/>
    <lineage>
        <taxon>Eukaryota</taxon>
        <taxon>Metazoa</taxon>
        <taxon>Chordata</taxon>
        <taxon>Tunicata</taxon>
        <taxon>Appendicularia</taxon>
        <taxon>Copelata</taxon>
        <taxon>Oikopleuridae</taxon>
        <taxon>Oikopleura</taxon>
    </lineage>
</organism>
<evidence type="ECO:0000256" key="2">
    <source>
        <dbReference type="ARBA" id="ARBA00009334"/>
    </source>
</evidence>
<keyword evidence="10" id="KW-0539">Nucleus</keyword>
<dbReference type="EC" id="3.6.4.13" evidence="3"/>
<dbReference type="AlphaFoldDB" id="E4XBF6"/>
<comment type="function">
    <text evidence="11">ATP-dependent RNA helicase required for 60S ribosomal subunit synthesis. Involved in efficient pre-rRNA processing, predominantly at site A3, which is necessary for the normal formation of 25S and 5.8S rRNAs.</text>
</comment>
<dbReference type="GO" id="GO:0016787">
    <property type="term" value="F:hydrolase activity"/>
    <property type="evidence" value="ECO:0007669"/>
    <property type="project" value="UniProtKB-KW"/>
</dbReference>
<dbReference type="SMART" id="SM00490">
    <property type="entry name" value="HELICc"/>
    <property type="match status" value="1"/>
</dbReference>
<dbReference type="InParanoid" id="E4XBF6"/>
<keyword evidence="9 12" id="KW-0067">ATP-binding</keyword>
<dbReference type="InterPro" id="IPR044742">
    <property type="entry name" value="DEAD/DEAH_RhlB"/>
</dbReference>
<dbReference type="OrthoDB" id="196131at2759"/>
<dbReference type="CDD" id="cd18787">
    <property type="entry name" value="SF2_C_DEAD"/>
    <property type="match status" value="1"/>
</dbReference>
<evidence type="ECO:0000256" key="4">
    <source>
        <dbReference type="ARBA" id="ARBA00022517"/>
    </source>
</evidence>
<dbReference type="CDD" id="cd00268">
    <property type="entry name" value="DEADc"/>
    <property type="match status" value="1"/>
</dbReference>
<keyword evidence="8 12" id="KW-0347">Helicase</keyword>
<keyword evidence="5" id="KW-0698">rRNA processing</keyword>
<evidence type="ECO:0000259" key="13">
    <source>
        <dbReference type="PROSITE" id="PS51192"/>
    </source>
</evidence>
<accession>E4XBF6</accession>
<dbReference type="PANTHER" id="PTHR47958">
    <property type="entry name" value="ATP-DEPENDENT RNA HELICASE DBP3"/>
    <property type="match status" value="1"/>
</dbReference>
<comment type="similarity">
    <text evidence="2">Belongs to the DEAD box helicase family. DDX5/DBP2 subfamily.</text>
</comment>
<evidence type="ECO:0000256" key="10">
    <source>
        <dbReference type="ARBA" id="ARBA00023242"/>
    </source>
</evidence>
<keyword evidence="4" id="KW-0690">Ribosome biogenesis</keyword>
<dbReference type="InterPro" id="IPR001650">
    <property type="entry name" value="Helicase_C-like"/>
</dbReference>
<feature type="domain" description="Helicase C-terminal" evidence="14">
    <location>
        <begin position="186"/>
        <end position="340"/>
    </location>
</feature>
<dbReference type="SUPFAM" id="SSF52540">
    <property type="entry name" value="P-loop containing nucleoside triphosphate hydrolases"/>
    <property type="match status" value="1"/>
</dbReference>
<evidence type="ECO:0000256" key="3">
    <source>
        <dbReference type="ARBA" id="ARBA00012552"/>
    </source>
</evidence>
<dbReference type="Pfam" id="PF00271">
    <property type="entry name" value="Helicase_C"/>
    <property type="match status" value="1"/>
</dbReference>
<dbReference type="GO" id="GO:0003676">
    <property type="term" value="F:nucleic acid binding"/>
    <property type="evidence" value="ECO:0007669"/>
    <property type="project" value="InterPro"/>
</dbReference>
<evidence type="ECO:0000313" key="15">
    <source>
        <dbReference type="EMBL" id="CBY08931.1"/>
    </source>
</evidence>
<dbReference type="EMBL" id="FN653034">
    <property type="protein sequence ID" value="CBY08931.1"/>
    <property type="molecule type" value="Genomic_DNA"/>
</dbReference>
<evidence type="ECO:0000256" key="7">
    <source>
        <dbReference type="ARBA" id="ARBA00022801"/>
    </source>
</evidence>
<sequence length="351" mass="39177">MDAIPGVSVIGIDPRALIMAPTRELAIQLAKECLKLCRGFDSNDIKICNLYGGTKRTTQRCEAFGADIIVGTPGRVADLLFPQYIGRTRCDYIVLDEADRMLDDGFEEINRLIIEKIQKMRGPKPISKVLTSATFPVEIQKFATNILRRDYMYAQCGILNAPSASVTQEVVHVDDLNEKYDELDLVLQKYNIGTEGSTAKALIFANTKWKVDYLGCLLSDTLGEACTTMHGDRSQEQREFALTLFATSTSPVLVATNVAARGLDIPAVDLIINFDCSDKEYFHDDYIHRIGRTGRVGRPGTAVTFVQENGKHNDKKKTGILIELMKVGNAKIPDWLRDMAENMVRNLEEFT</sequence>
<evidence type="ECO:0000313" key="16">
    <source>
        <dbReference type="Proteomes" id="UP000001307"/>
    </source>
</evidence>
<dbReference type="Gene3D" id="3.40.50.300">
    <property type="entry name" value="P-loop containing nucleotide triphosphate hydrolases"/>
    <property type="match status" value="2"/>
</dbReference>
<name>E4XBF6_OIKDI</name>
<dbReference type="Pfam" id="PF00270">
    <property type="entry name" value="DEAD"/>
    <property type="match status" value="1"/>
</dbReference>
<gene>
    <name evidence="15" type="ORF">GSOID_T00006456001</name>
</gene>
<evidence type="ECO:0000256" key="1">
    <source>
        <dbReference type="ARBA" id="ARBA00004604"/>
    </source>
</evidence>
<evidence type="ECO:0000259" key="14">
    <source>
        <dbReference type="PROSITE" id="PS51194"/>
    </source>
</evidence>
<dbReference type="PROSITE" id="PS51194">
    <property type="entry name" value="HELICASE_CTER"/>
    <property type="match status" value="1"/>
</dbReference>
<dbReference type="InterPro" id="IPR027417">
    <property type="entry name" value="P-loop_NTPase"/>
</dbReference>
<evidence type="ECO:0000256" key="8">
    <source>
        <dbReference type="ARBA" id="ARBA00022806"/>
    </source>
</evidence>
<protein>
    <recommendedName>
        <fullName evidence="3">RNA helicase</fullName>
        <ecNumber evidence="3">3.6.4.13</ecNumber>
    </recommendedName>
</protein>
<dbReference type="SMART" id="SM00487">
    <property type="entry name" value="DEXDc"/>
    <property type="match status" value="1"/>
</dbReference>
<evidence type="ECO:0000256" key="6">
    <source>
        <dbReference type="ARBA" id="ARBA00022741"/>
    </source>
</evidence>
<feature type="domain" description="Helicase ATP-binding" evidence="13">
    <location>
        <begin position="1"/>
        <end position="153"/>
    </location>
</feature>
<comment type="subcellular location">
    <subcellularLocation>
        <location evidence="1">Nucleus</location>
        <location evidence="1">Nucleolus</location>
    </subcellularLocation>
</comment>
<dbReference type="PROSITE" id="PS00039">
    <property type="entry name" value="DEAD_ATP_HELICASE"/>
    <property type="match status" value="1"/>
</dbReference>
<evidence type="ECO:0000256" key="11">
    <source>
        <dbReference type="ARBA" id="ARBA00037449"/>
    </source>
</evidence>
<dbReference type="GO" id="GO:0003724">
    <property type="term" value="F:RNA helicase activity"/>
    <property type="evidence" value="ECO:0007669"/>
    <property type="project" value="UniProtKB-EC"/>
</dbReference>
<proteinExistence type="inferred from homology"/>